<reference evidence="2 3" key="1">
    <citation type="submission" date="2021-08" db="EMBL/GenBank/DDBJ databases">
        <authorList>
            <person name="Peeters C."/>
        </authorList>
    </citation>
    <scope>NUCLEOTIDE SEQUENCE [LARGE SCALE GENOMIC DNA]</scope>
    <source>
        <strain evidence="2 3">LMG 21510</strain>
    </source>
</reference>
<name>A0ABM8XSX4_9BURK</name>
<sequence>MNAKSIIGGALAIAIAASSVVAMAAPAVNTKAGKFDVYADALRAGQFNTFTDGARQGRFDTFSEGARQGGKFDPFLDGARQGDFDPFTEGARAVRGEIAASSLDNSRSGDGSLYGYRV</sequence>
<dbReference type="RefSeq" id="WP_224044420.1">
    <property type="nucleotide sequence ID" value="NZ_CAJZAH010000009.1"/>
</dbReference>
<dbReference type="EMBL" id="CAJZAH010000009">
    <property type="protein sequence ID" value="CAG9183421.1"/>
    <property type="molecule type" value="Genomic_DNA"/>
</dbReference>
<proteinExistence type="predicted"/>
<evidence type="ECO:0000313" key="3">
    <source>
        <dbReference type="Proteomes" id="UP000721236"/>
    </source>
</evidence>
<accession>A0ABM8XSX4</accession>
<evidence type="ECO:0000313" key="2">
    <source>
        <dbReference type="EMBL" id="CAG9183421.1"/>
    </source>
</evidence>
<protein>
    <submittedName>
        <fullName evidence="2">Uncharacterized protein</fullName>
    </submittedName>
</protein>
<keyword evidence="1" id="KW-0732">Signal</keyword>
<evidence type="ECO:0000256" key="1">
    <source>
        <dbReference type="SAM" id="SignalP"/>
    </source>
</evidence>
<comment type="caution">
    <text evidence="2">The sequence shown here is derived from an EMBL/GenBank/DDBJ whole genome shotgun (WGS) entry which is preliminary data.</text>
</comment>
<keyword evidence="3" id="KW-1185">Reference proteome</keyword>
<feature type="signal peptide" evidence="1">
    <location>
        <begin position="1"/>
        <end position="24"/>
    </location>
</feature>
<dbReference type="Proteomes" id="UP000721236">
    <property type="component" value="Unassembled WGS sequence"/>
</dbReference>
<feature type="chain" id="PRO_5045392365" evidence="1">
    <location>
        <begin position="25"/>
        <end position="118"/>
    </location>
</feature>
<organism evidence="2 3">
    <name type="scientific">Cupriavidus respiraculi</name>
    <dbReference type="NCBI Taxonomy" id="195930"/>
    <lineage>
        <taxon>Bacteria</taxon>
        <taxon>Pseudomonadati</taxon>
        <taxon>Pseudomonadota</taxon>
        <taxon>Betaproteobacteria</taxon>
        <taxon>Burkholderiales</taxon>
        <taxon>Burkholderiaceae</taxon>
        <taxon>Cupriavidus</taxon>
    </lineage>
</organism>
<gene>
    <name evidence="2" type="ORF">LMG21510_04824</name>
</gene>